<dbReference type="CDD" id="cd01108">
    <property type="entry name" value="HTH_CueR"/>
    <property type="match status" value="1"/>
</dbReference>
<dbReference type="InterPro" id="IPR000551">
    <property type="entry name" value="MerR-type_HTH_dom"/>
</dbReference>
<dbReference type="Pfam" id="PF09278">
    <property type="entry name" value="MerR-DNA-bind"/>
    <property type="match status" value="1"/>
</dbReference>
<accession>A0A1I4FZR2</accession>
<name>A0A1I4FZR2_9PROT</name>
<keyword evidence="6" id="KW-0175">Coiled coil</keyword>
<evidence type="ECO:0000256" key="2">
    <source>
        <dbReference type="ARBA" id="ARBA00022490"/>
    </source>
</evidence>
<dbReference type="InterPro" id="IPR009061">
    <property type="entry name" value="DNA-bd_dom_put_sf"/>
</dbReference>
<evidence type="ECO:0000313" key="8">
    <source>
        <dbReference type="EMBL" id="SFL23382.1"/>
    </source>
</evidence>
<dbReference type="PANTHER" id="PTHR30204:SF94">
    <property type="entry name" value="HEAVY METAL-DEPENDENT TRANSCRIPTIONAL REGULATOR HI_0293-RELATED"/>
    <property type="match status" value="1"/>
</dbReference>
<dbReference type="InterPro" id="IPR047057">
    <property type="entry name" value="MerR_fam"/>
</dbReference>
<dbReference type="PROSITE" id="PS00552">
    <property type="entry name" value="HTH_MERR_1"/>
    <property type="match status" value="1"/>
</dbReference>
<keyword evidence="3" id="KW-0805">Transcription regulation</keyword>
<dbReference type="SUPFAM" id="SSF46955">
    <property type="entry name" value="Putative DNA-binding domain"/>
    <property type="match status" value="1"/>
</dbReference>
<dbReference type="PANTHER" id="PTHR30204">
    <property type="entry name" value="REDOX-CYCLING DRUG-SENSING TRANSCRIPTIONAL ACTIVATOR SOXR"/>
    <property type="match status" value="1"/>
</dbReference>
<dbReference type="GO" id="GO:0003700">
    <property type="term" value="F:DNA-binding transcription factor activity"/>
    <property type="evidence" value="ECO:0007669"/>
    <property type="project" value="InterPro"/>
</dbReference>
<dbReference type="EMBL" id="FOSP01000045">
    <property type="protein sequence ID" value="SFL23382.1"/>
    <property type="molecule type" value="Genomic_DNA"/>
</dbReference>
<organism evidence="8 9">
    <name type="scientific">Nitrosomonas aestuarii</name>
    <dbReference type="NCBI Taxonomy" id="52441"/>
    <lineage>
        <taxon>Bacteria</taxon>
        <taxon>Pseudomonadati</taxon>
        <taxon>Pseudomonadota</taxon>
        <taxon>Betaproteobacteria</taxon>
        <taxon>Nitrosomonadales</taxon>
        <taxon>Nitrosomonadaceae</taxon>
        <taxon>Nitrosomonas</taxon>
    </lineage>
</organism>
<dbReference type="PRINTS" id="PR00040">
    <property type="entry name" value="HTHMERR"/>
</dbReference>
<evidence type="ECO:0000256" key="3">
    <source>
        <dbReference type="ARBA" id="ARBA00023015"/>
    </source>
</evidence>
<dbReference type="SMART" id="SM00422">
    <property type="entry name" value="HTH_MERR"/>
    <property type="match status" value="1"/>
</dbReference>
<evidence type="ECO:0000259" key="7">
    <source>
        <dbReference type="PROSITE" id="PS50937"/>
    </source>
</evidence>
<dbReference type="Pfam" id="PF00376">
    <property type="entry name" value="MerR"/>
    <property type="match status" value="1"/>
</dbReference>
<feature type="coiled-coil region" evidence="6">
    <location>
        <begin position="81"/>
        <end position="108"/>
    </location>
</feature>
<dbReference type="GO" id="GO:0003677">
    <property type="term" value="F:DNA binding"/>
    <property type="evidence" value="ECO:0007669"/>
    <property type="project" value="UniProtKB-KW"/>
</dbReference>
<dbReference type="GO" id="GO:0045893">
    <property type="term" value="P:positive regulation of DNA-templated transcription"/>
    <property type="evidence" value="ECO:0007669"/>
    <property type="project" value="InterPro"/>
</dbReference>
<dbReference type="Proteomes" id="UP000199533">
    <property type="component" value="Unassembled WGS sequence"/>
</dbReference>
<dbReference type="Gene3D" id="1.10.1660.10">
    <property type="match status" value="1"/>
</dbReference>
<keyword evidence="9" id="KW-1185">Reference proteome</keyword>
<feature type="domain" description="HTH merR-type" evidence="7">
    <location>
        <begin position="1"/>
        <end position="69"/>
    </location>
</feature>
<keyword evidence="2" id="KW-0963">Cytoplasm</keyword>
<dbReference type="GO" id="GO:0005507">
    <property type="term" value="F:copper ion binding"/>
    <property type="evidence" value="ECO:0007669"/>
    <property type="project" value="InterPro"/>
</dbReference>
<gene>
    <name evidence="8" type="ORF">SAMN05216302_104514</name>
</gene>
<dbReference type="PROSITE" id="PS50937">
    <property type="entry name" value="HTH_MERR_2"/>
    <property type="match status" value="1"/>
</dbReference>
<sequence>MNIGQAAYASGVSAKMIRYYETTGLIPNAVRTYSGYRHYNEHDIHILRFINRARAAGFSTIQIKKLLSLWKNRQRPAREVRQLATEHLIELKEKIAELEAIAGTLSQLIAHCHGDDRPECPILDTLSDLDATKEFVKTRKMSHFQAPVHRTSSK</sequence>
<evidence type="ECO:0000256" key="6">
    <source>
        <dbReference type="SAM" id="Coils"/>
    </source>
</evidence>
<dbReference type="STRING" id="52441.SAMN05216302_104514"/>
<dbReference type="AlphaFoldDB" id="A0A1I4FZR2"/>
<evidence type="ECO:0000256" key="4">
    <source>
        <dbReference type="ARBA" id="ARBA00023125"/>
    </source>
</evidence>
<dbReference type="RefSeq" id="WP_090702849.1">
    <property type="nucleotide sequence ID" value="NZ_FOSP01000045.1"/>
</dbReference>
<evidence type="ECO:0000256" key="5">
    <source>
        <dbReference type="ARBA" id="ARBA00023163"/>
    </source>
</evidence>
<protein>
    <submittedName>
        <fullName evidence="8">MerR family transcriptional regulator, copper efflux regulator</fullName>
    </submittedName>
</protein>
<dbReference type="GO" id="GO:0005737">
    <property type="term" value="C:cytoplasm"/>
    <property type="evidence" value="ECO:0007669"/>
    <property type="project" value="UniProtKB-SubCell"/>
</dbReference>
<comment type="subcellular location">
    <subcellularLocation>
        <location evidence="1">Cytoplasm</location>
    </subcellularLocation>
</comment>
<evidence type="ECO:0000256" key="1">
    <source>
        <dbReference type="ARBA" id="ARBA00004496"/>
    </source>
</evidence>
<evidence type="ECO:0000313" key="9">
    <source>
        <dbReference type="Proteomes" id="UP000199533"/>
    </source>
</evidence>
<dbReference type="NCBIfam" id="TIGR02044">
    <property type="entry name" value="CueR"/>
    <property type="match status" value="1"/>
</dbReference>
<dbReference type="InterPro" id="IPR011789">
    <property type="entry name" value="CueR"/>
</dbReference>
<keyword evidence="5" id="KW-0804">Transcription</keyword>
<dbReference type="OrthoDB" id="9808480at2"/>
<proteinExistence type="predicted"/>
<keyword evidence="4" id="KW-0238">DNA-binding</keyword>
<dbReference type="InterPro" id="IPR015358">
    <property type="entry name" value="Tscrpt_reg_MerR_DNA-bd"/>
</dbReference>
<reference evidence="9" key="1">
    <citation type="submission" date="2016-10" db="EMBL/GenBank/DDBJ databases">
        <authorList>
            <person name="Varghese N."/>
            <person name="Submissions S."/>
        </authorList>
    </citation>
    <scope>NUCLEOTIDE SEQUENCE [LARGE SCALE GENOMIC DNA]</scope>
    <source>
        <strain evidence="9">Nm69</strain>
    </source>
</reference>